<dbReference type="OrthoDB" id="9863271at2"/>
<protein>
    <submittedName>
        <fullName evidence="1">Uncharacterized protein</fullName>
    </submittedName>
</protein>
<dbReference type="STRING" id="1603886.GCA_001895165_00432"/>
<dbReference type="EMBL" id="MWWX01000005">
    <property type="protein sequence ID" value="OZG62479.1"/>
    <property type="molecule type" value="Genomic_DNA"/>
</dbReference>
<accession>A0A261FTJ1</accession>
<name>A0A261FTJ1_9BIFI</name>
<dbReference type="Proteomes" id="UP000216352">
    <property type="component" value="Unassembled WGS sequence"/>
</dbReference>
<evidence type="ECO:0000313" key="2">
    <source>
        <dbReference type="Proteomes" id="UP000216352"/>
    </source>
</evidence>
<reference evidence="1 2" key="1">
    <citation type="journal article" date="2017" name="BMC Genomics">
        <title>Comparative genomic and phylogenomic analyses of the Bifidobacteriaceae family.</title>
        <authorList>
            <person name="Lugli G.A."/>
            <person name="Milani C."/>
            <person name="Turroni F."/>
            <person name="Duranti S."/>
            <person name="Mancabelli L."/>
            <person name="Mangifesta M."/>
            <person name="Ferrario C."/>
            <person name="Modesto M."/>
            <person name="Mattarelli P."/>
            <person name="Jiri K."/>
            <person name="van Sinderen D."/>
            <person name="Ventura M."/>
        </authorList>
    </citation>
    <scope>NUCLEOTIDE SEQUENCE [LARGE SCALE GENOMIC DNA]</scope>
    <source>
        <strain evidence="1 2">DSM 28807</strain>
    </source>
</reference>
<dbReference type="RefSeq" id="WP_072724076.1">
    <property type="nucleotide sequence ID" value="NZ_BDIS01000004.1"/>
</dbReference>
<gene>
    <name evidence="1" type="ORF">BLEM_1025</name>
</gene>
<evidence type="ECO:0000313" key="1">
    <source>
        <dbReference type="EMBL" id="OZG62479.1"/>
    </source>
</evidence>
<dbReference type="AlphaFoldDB" id="A0A261FTJ1"/>
<organism evidence="1 2">
    <name type="scientific">Bifidobacterium lemurum</name>
    <dbReference type="NCBI Taxonomy" id="1603886"/>
    <lineage>
        <taxon>Bacteria</taxon>
        <taxon>Bacillati</taxon>
        <taxon>Actinomycetota</taxon>
        <taxon>Actinomycetes</taxon>
        <taxon>Bifidobacteriales</taxon>
        <taxon>Bifidobacteriaceae</taxon>
        <taxon>Bifidobacterium</taxon>
    </lineage>
</organism>
<keyword evidence="2" id="KW-1185">Reference proteome</keyword>
<proteinExistence type="predicted"/>
<sequence length="89" mass="9708">MGGKHSLTDLKRRAARVSKHIGGELLVSRIETGEYQIALSPKNTSSTLICTTNRDQEDIWKFLGAFELGAVFGAAHSPNAIDERKEVPA</sequence>
<comment type="caution">
    <text evidence="1">The sequence shown here is derived from an EMBL/GenBank/DDBJ whole genome shotgun (WGS) entry which is preliminary data.</text>
</comment>